<dbReference type="EMBL" id="ML991814">
    <property type="protein sequence ID" value="KAF2232564.1"/>
    <property type="molecule type" value="Genomic_DNA"/>
</dbReference>
<dbReference type="Pfam" id="PF14479">
    <property type="entry name" value="HeLo"/>
    <property type="match status" value="1"/>
</dbReference>
<feature type="domain" description="Prion-inhibition and propagation HeLo" evidence="1">
    <location>
        <begin position="6"/>
        <end position="178"/>
    </location>
</feature>
<dbReference type="OrthoDB" id="20872at2759"/>
<name>A0A6A6H393_VIRVR</name>
<dbReference type="Gene3D" id="1.20.120.1020">
    <property type="entry name" value="Prion-inhibition and propagation, HeLo domain"/>
    <property type="match status" value="1"/>
</dbReference>
<sequence length="182" mass="20431">MADVAGLVIGAIALASLFSTCIELFDYFELGRSYACDYQLACTKLGLLRARLSQWGDALNVAAPGGEHPVLRDCWPIEGEIVGRSLLGIQSILDNTTLLVEKYNVERKGRSMIKSLTVQARQIIRAGTDSNSRLIRRRTLWAIHDKVKFDALIQDLSFLIENLEKVVNRLRMPSQLQQEVQE</sequence>
<evidence type="ECO:0000259" key="1">
    <source>
        <dbReference type="Pfam" id="PF14479"/>
    </source>
</evidence>
<reference evidence="2" key="1">
    <citation type="journal article" date="2020" name="Stud. Mycol.">
        <title>101 Dothideomycetes genomes: a test case for predicting lifestyles and emergence of pathogens.</title>
        <authorList>
            <person name="Haridas S."/>
            <person name="Albert R."/>
            <person name="Binder M."/>
            <person name="Bloem J."/>
            <person name="Labutti K."/>
            <person name="Salamov A."/>
            <person name="Andreopoulos B."/>
            <person name="Baker S."/>
            <person name="Barry K."/>
            <person name="Bills G."/>
            <person name="Bluhm B."/>
            <person name="Cannon C."/>
            <person name="Castanera R."/>
            <person name="Culley D."/>
            <person name="Daum C."/>
            <person name="Ezra D."/>
            <person name="Gonzalez J."/>
            <person name="Henrissat B."/>
            <person name="Kuo A."/>
            <person name="Liang C."/>
            <person name="Lipzen A."/>
            <person name="Lutzoni F."/>
            <person name="Magnuson J."/>
            <person name="Mondo S."/>
            <person name="Nolan M."/>
            <person name="Ohm R."/>
            <person name="Pangilinan J."/>
            <person name="Park H.-J."/>
            <person name="Ramirez L."/>
            <person name="Alfaro M."/>
            <person name="Sun H."/>
            <person name="Tritt A."/>
            <person name="Yoshinaga Y."/>
            <person name="Zwiers L.-H."/>
            <person name="Turgeon B."/>
            <person name="Goodwin S."/>
            <person name="Spatafora J."/>
            <person name="Crous P."/>
            <person name="Grigoriev I."/>
        </authorList>
    </citation>
    <scope>NUCLEOTIDE SEQUENCE</scope>
    <source>
        <strain evidence="2">Tuck. ex Michener</strain>
    </source>
</reference>
<gene>
    <name evidence="2" type="ORF">EV356DRAFT_517322</name>
</gene>
<organism evidence="2 3">
    <name type="scientific">Viridothelium virens</name>
    <name type="common">Speckled blister lichen</name>
    <name type="synonym">Trypethelium virens</name>
    <dbReference type="NCBI Taxonomy" id="1048519"/>
    <lineage>
        <taxon>Eukaryota</taxon>
        <taxon>Fungi</taxon>
        <taxon>Dikarya</taxon>
        <taxon>Ascomycota</taxon>
        <taxon>Pezizomycotina</taxon>
        <taxon>Dothideomycetes</taxon>
        <taxon>Dothideomycetes incertae sedis</taxon>
        <taxon>Trypetheliales</taxon>
        <taxon>Trypetheliaceae</taxon>
        <taxon>Viridothelium</taxon>
    </lineage>
</organism>
<evidence type="ECO:0000313" key="2">
    <source>
        <dbReference type="EMBL" id="KAF2232564.1"/>
    </source>
</evidence>
<dbReference type="Proteomes" id="UP000800092">
    <property type="component" value="Unassembled WGS sequence"/>
</dbReference>
<evidence type="ECO:0000313" key="3">
    <source>
        <dbReference type="Proteomes" id="UP000800092"/>
    </source>
</evidence>
<dbReference type="InterPro" id="IPR029498">
    <property type="entry name" value="HeLo_dom"/>
</dbReference>
<dbReference type="PANTHER" id="PTHR37542">
    <property type="entry name" value="HELO DOMAIN-CONTAINING PROTEIN-RELATED"/>
    <property type="match status" value="1"/>
</dbReference>
<protein>
    <recommendedName>
        <fullName evidence="1">Prion-inhibition and propagation HeLo domain-containing protein</fullName>
    </recommendedName>
</protein>
<keyword evidence="3" id="KW-1185">Reference proteome</keyword>
<proteinExistence type="predicted"/>
<dbReference type="AlphaFoldDB" id="A0A6A6H393"/>
<dbReference type="PANTHER" id="PTHR37542:SF3">
    <property type="entry name" value="PRION-INHIBITION AND PROPAGATION HELO DOMAIN-CONTAINING PROTEIN"/>
    <property type="match status" value="1"/>
</dbReference>
<dbReference type="InterPro" id="IPR038305">
    <property type="entry name" value="HeLo_sf"/>
</dbReference>
<accession>A0A6A6H393</accession>